<accession>A0A2J7TGW5</accession>
<evidence type="ECO:0000313" key="1">
    <source>
        <dbReference type="EMBL" id="PNG26011.1"/>
    </source>
</evidence>
<organism evidence="1 2">
    <name type="scientific">Methylocella silvestris</name>
    <dbReference type="NCBI Taxonomy" id="199596"/>
    <lineage>
        <taxon>Bacteria</taxon>
        <taxon>Pseudomonadati</taxon>
        <taxon>Pseudomonadota</taxon>
        <taxon>Alphaproteobacteria</taxon>
        <taxon>Hyphomicrobiales</taxon>
        <taxon>Beijerinckiaceae</taxon>
        <taxon>Methylocella</taxon>
    </lineage>
</organism>
<dbReference type="InterPro" id="IPR041916">
    <property type="entry name" value="Anti_sigma_zinc_sf"/>
</dbReference>
<dbReference type="Proteomes" id="UP000236286">
    <property type="component" value="Unassembled WGS sequence"/>
</dbReference>
<protein>
    <submittedName>
        <fullName evidence="1">Anti-sigma factor</fullName>
    </submittedName>
</protein>
<proteinExistence type="predicted"/>
<sequence>MTDEDILLLNAYRDGELSPGEALAMERRLAEEPELRAQAQRLESLSLALRGALAGAPVPHGLRGRIIQEIGFRDGAPSGRLTRFLSPLAATLLVGLAGGVLLGSGTTFLAMNRPDAETSAAILSAHLRAMMAPQPFDVASSNRHVVKPWFNGKTTIAPDAVDLAERGFPLVGGRVDVIEGRPAPTLVYRRGPHVISVTALPSETLASLPGSESRAGFSFERWTVGDLAYVAVSDIAPADLRTFVEAFRAEAAPPAKPVN</sequence>
<evidence type="ECO:0000313" key="2">
    <source>
        <dbReference type="Proteomes" id="UP000236286"/>
    </source>
</evidence>
<gene>
    <name evidence="1" type="ORF">CR492_10475</name>
</gene>
<dbReference type="OrthoDB" id="7549755at2"/>
<name>A0A2J7TGW5_METSI</name>
<dbReference type="Gene3D" id="1.10.10.1320">
    <property type="entry name" value="Anti-sigma factor, zinc-finger domain"/>
    <property type="match status" value="1"/>
</dbReference>
<dbReference type="EMBL" id="PDZR01000010">
    <property type="protein sequence ID" value="PNG26011.1"/>
    <property type="molecule type" value="Genomic_DNA"/>
</dbReference>
<dbReference type="RefSeq" id="WP_102843695.1">
    <property type="nucleotide sequence ID" value="NZ_PDZR01000010.1"/>
</dbReference>
<dbReference type="AlphaFoldDB" id="A0A2J7TGW5"/>
<reference evidence="1 2" key="1">
    <citation type="submission" date="2017-10" db="EMBL/GenBank/DDBJ databases">
        <title>Genome announcement of Methylocella silvestris TVC from permafrost.</title>
        <authorList>
            <person name="Wang J."/>
            <person name="Geng K."/>
            <person name="Ul-Haque F."/>
            <person name="Crombie A.T."/>
            <person name="Street L.E."/>
            <person name="Wookey P.A."/>
            <person name="Murrell J.C."/>
            <person name="Pratscher J."/>
        </authorList>
    </citation>
    <scope>NUCLEOTIDE SEQUENCE [LARGE SCALE GENOMIC DNA]</scope>
    <source>
        <strain evidence="1 2">TVC</strain>
    </source>
</reference>
<comment type="caution">
    <text evidence="1">The sequence shown here is derived from an EMBL/GenBank/DDBJ whole genome shotgun (WGS) entry which is preliminary data.</text>
</comment>